<feature type="domain" description="HNH nuclease" evidence="1">
    <location>
        <begin position="334"/>
        <end position="386"/>
    </location>
</feature>
<dbReference type="Pfam" id="PF13391">
    <property type="entry name" value="HNH_2"/>
    <property type="match status" value="1"/>
</dbReference>
<dbReference type="eggNOG" id="COG3440">
    <property type="taxonomic scope" value="Bacteria"/>
</dbReference>
<gene>
    <name evidence="2" type="ordered locus">PST_1468</name>
</gene>
<accession>A4VJK7</accession>
<evidence type="ECO:0000313" key="2">
    <source>
        <dbReference type="EMBL" id="ABP79158.1"/>
    </source>
</evidence>
<sequence length="434" mass="47485">MEIQMASAPKGATLRGITPPGTDEYIRALRTIEPEITALQRDMLIAHARFPGHACTMTQLAALVGKASFQVANIQYGRLGGKLITALGIPSPKWKVYAIAGFDDDPETGESRACMYPEVKAALQQMGWISGEASNEAPRLSELQSVAKHAVPTPDVGMLSINEVITTLQQRGFTKPAQSGLKVVRLDHPDLASPVYVKQSSSIHARLQAPLVLHPQYEADVQDLLSLPGIARGHTRYYHNSNLRGFPKRRNGGASDIAYGVDVGFHNSAALLMLVDQLLGESRTLVSNSEHSADLAQVLPEDIALTDTERDALIKARVGQSGYRDELLGYWGGCAVTDCCVPTLLRASHIKPWRAASGAERLDKFNGLLLTPNLDLAFDQGLISFDDHGQILLGEDLDPDSARALNITPDLRLRQIDPRHRGYLAWHRDNLFRK</sequence>
<evidence type="ECO:0000259" key="1">
    <source>
        <dbReference type="Pfam" id="PF13391"/>
    </source>
</evidence>
<dbReference type="Proteomes" id="UP000000233">
    <property type="component" value="Chromosome"/>
</dbReference>
<dbReference type="KEGG" id="psa:PST_1468"/>
<organism evidence="2 3">
    <name type="scientific">Stutzerimonas stutzeri (strain A1501)</name>
    <name type="common">Pseudomonas stutzeri</name>
    <dbReference type="NCBI Taxonomy" id="379731"/>
    <lineage>
        <taxon>Bacteria</taxon>
        <taxon>Pseudomonadati</taxon>
        <taxon>Pseudomonadota</taxon>
        <taxon>Gammaproteobacteria</taxon>
        <taxon>Pseudomonadales</taxon>
        <taxon>Pseudomonadaceae</taxon>
        <taxon>Stutzerimonas</taxon>
    </lineage>
</organism>
<evidence type="ECO:0000313" key="3">
    <source>
        <dbReference type="Proteomes" id="UP000000233"/>
    </source>
</evidence>
<reference evidence="2 3" key="1">
    <citation type="journal article" date="2008" name="Proc. Natl. Acad. Sci. U.S.A.">
        <title>Nitrogen fixation island and rhizosphere competence traits in the genome of root-associated Pseudomonas stutzeri A1501.</title>
        <authorList>
            <person name="Yan Y."/>
            <person name="Yang J."/>
            <person name="Dou Y."/>
            <person name="Chen M."/>
            <person name="Ping S."/>
            <person name="Peng J."/>
            <person name="Lu W."/>
            <person name="Zhang W."/>
            <person name="Yao Z."/>
            <person name="Li H."/>
            <person name="Liu W."/>
            <person name="He S."/>
            <person name="Geng L."/>
            <person name="Zhang X."/>
            <person name="Yang F."/>
            <person name="Yu H."/>
            <person name="Zhan Y."/>
            <person name="Li D."/>
            <person name="Lin Z."/>
            <person name="Wang Y."/>
            <person name="Elmerich C."/>
            <person name="Lin M."/>
            <person name="Jin Q."/>
        </authorList>
    </citation>
    <scope>NUCLEOTIDE SEQUENCE [LARGE SCALE GENOMIC DNA]</scope>
    <source>
        <strain evidence="2 3">A1501</strain>
    </source>
</reference>
<dbReference type="HOGENOM" id="CLU_619431_0_0_6"/>
<dbReference type="EMBL" id="CP000304">
    <property type="protein sequence ID" value="ABP79158.1"/>
    <property type="molecule type" value="Genomic_DNA"/>
</dbReference>
<keyword evidence="3" id="KW-1185">Reference proteome</keyword>
<proteinExistence type="predicted"/>
<dbReference type="InterPro" id="IPR003615">
    <property type="entry name" value="HNH_nuc"/>
</dbReference>
<name>A4VJK7_STUS1</name>
<dbReference type="AlphaFoldDB" id="A4VJK7"/>
<protein>
    <recommendedName>
        <fullName evidence="1">HNH nuclease domain-containing protein</fullName>
    </recommendedName>
</protein>